<evidence type="ECO:0000313" key="1">
    <source>
        <dbReference type="EMBL" id="CAI82866.1"/>
    </source>
</evidence>
<name>A0A916KM77_DEHMC</name>
<dbReference type="InterPro" id="IPR027417">
    <property type="entry name" value="P-loop_NTPase"/>
</dbReference>
<proteinExistence type="predicted"/>
<evidence type="ECO:0000313" key="2">
    <source>
        <dbReference type="Proteomes" id="UP000000433"/>
    </source>
</evidence>
<dbReference type="AlphaFoldDB" id="A0A916KM77"/>
<gene>
    <name evidence="1" type="ordered locus">cbdbA704</name>
</gene>
<organism evidence="1 2">
    <name type="scientific">Dehalococcoides mccartyi (strain CBDB1)</name>
    <dbReference type="NCBI Taxonomy" id="255470"/>
    <lineage>
        <taxon>Bacteria</taxon>
        <taxon>Bacillati</taxon>
        <taxon>Chloroflexota</taxon>
        <taxon>Dehalococcoidia</taxon>
        <taxon>Dehalococcoidales</taxon>
        <taxon>Dehalococcoidaceae</taxon>
        <taxon>Dehalococcoides</taxon>
    </lineage>
</organism>
<dbReference type="KEGG" id="deh:cbdbA704"/>
<keyword evidence="2" id="KW-1185">Reference proteome</keyword>
<dbReference type="EMBL" id="AJ965256">
    <property type="protein sequence ID" value="CAI82866.1"/>
    <property type="molecule type" value="Genomic_DNA"/>
</dbReference>
<sequence>MKGCGKSNLAATLLDMYGSTALVYDTLSEYPDTAAYDRYVPANRYNSAELEKITRAVMRSRRYRLFIIDEANRYCPSKPSPLPQAIADLNDWCRHEQYDIVPVYLCRRPTQLNQDLTEQADYLCIFRLAGVNDVKYLNELSAGLGDTVRQLSQYHFVMVDQARNYQVMRPVKKAIKSNH</sequence>
<dbReference type="SUPFAM" id="SSF52540">
    <property type="entry name" value="P-loop containing nucleoside triphosphate hydrolases"/>
    <property type="match status" value="1"/>
</dbReference>
<reference evidence="1 2" key="1">
    <citation type="journal article" date="2005" name="Nat. Biotechnol.">
        <title>Genome sequence of the chlorinated compound-respiring bacterium Dehalococcoides species strain CBDB1.</title>
        <authorList>
            <person name="Kube M."/>
            <person name="Beck A."/>
            <person name="Zinder S.H."/>
            <person name="Kuhl H."/>
            <person name="Reinhardt R."/>
            <person name="Adrian L."/>
        </authorList>
    </citation>
    <scope>NUCLEOTIDE SEQUENCE [LARGE SCALE GENOMIC DNA]</scope>
    <source>
        <strain evidence="1 2">CBDB1</strain>
    </source>
</reference>
<dbReference type="Proteomes" id="UP000000433">
    <property type="component" value="Chromosome"/>
</dbReference>
<protein>
    <submittedName>
        <fullName evidence="1">Uncharacterized protein</fullName>
    </submittedName>
</protein>
<accession>A0A916KM77</accession>
<dbReference type="Gene3D" id="3.40.50.300">
    <property type="entry name" value="P-loop containing nucleotide triphosphate hydrolases"/>
    <property type="match status" value="1"/>
</dbReference>